<reference evidence="9" key="2">
    <citation type="submission" date="2015-11" db="EMBL/GenBank/DDBJ databases">
        <authorList>
            <person name="Zhang Y."/>
            <person name="Guo Z."/>
        </authorList>
    </citation>
    <scope>NUCLEOTIDE SEQUENCE</scope>
</reference>
<proteinExistence type="predicted"/>
<feature type="DNA-binding region" description="Fork-head" evidence="6">
    <location>
        <begin position="264"/>
        <end position="354"/>
    </location>
</feature>
<dbReference type="SUPFAM" id="SSF46785">
    <property type="entry name" value="Winged helix' DNA-binding domain"/>
    <property type="match status" value="1"/>
</dbReference>
<feature type="compositionally biased region" description="Polar residues" evidence="7">
    <location>
        <begin position="79"/>
        <end position="93"/>
    </location>
</feature>
<dbReference type="Gene3D" id="1.10.10.10">
    <property type="entry name" value="Winged helix-like DNA-binding domain superfamily/Winged helix DNA-binding domain"/>
    <property type="match status" value="1"/>
</dbReference>
<comment type="subcellular location">
    <subcellularLocation>
        <location evidence="1">Cytoplasm</location>
    </subcellularLocation>
    <subcellularLocation>
        <location evidence="6">Nucleus</location>
    </subcellularLocation>
</comment>
<feature type="domain" description="Fork-head" evidence="8">
    <location>
        <begin position="264"/>
        <end position="354"/>
    </location>
</feature>
<feature type="region of interest" description="Disordered" evidence="7">
    <location>
        <begin position="1"/>
        <end position="30"/>
    </location>
</feature>
<dbReference type="Pfam" id="PF00250">
    <property type="entry name" value="Forkhead"/>
    <property type="match status" value="1"/>
</dbReference>
<organism evidence="9 10">
    <name type="scientific">Echinococcus multilocularis</name>
    <name type="common">Fox tapeworm</name>
    <dbReference type="NCBI Taxonomy" id="6211"/>
    <lineage>
        <taxon>Eukaryota</taxon>
        <taxon>Metazoa</taxon>
        <taxon>Spiralia</taxon>
        <taxon>Lophotrochozoa</taxon>
        <taxon>Platyhelminthes</taxon>
        <taxon>Cestoda</taxon>
        <taxon>Eucestoda</taxon>
        <taxon>Cyclophyllidea</taxon>
        <taxon>Taeniidae</taxon>
        <taxon>Echinococcus</taxon>
    </lineage>
</organism>
<feature type="region of interest" description="Disordered" evidence="7">
    <location>
        <begin position="225"/>
        <end position="262"/>
    </location>
</feature>
<keyword evidence="6" id="KW-0539">Nucleus</keyword>
<feature type="region of interest" description="Disordered" evidence="7">
    <location>
        <begin position="53"/>
        <end position="140"/>
    </location>
</feature>
<keyword evidence="5" id="KW-0804">Transcription</keyword>
<dbReference type="InterPro" id="IPR030456">
    <property type="entry name" value="TF_fork_head_CS_2"/>
</dbReference>
<evidence type="ECO:0000256" key="5">
    <source>
        <dbReference type="ARBA" id="ARBA00023163"/>
    </source>
</evidence>
<feature type="compositionally biased region" description="Low complexity" evidence="7">
    <location>
        <begin position="225"/>
        <end position="242"/>
    </location>
</feature>
<dbReference type="AlphaFoldDB" id="A0A087VZV2"/>
<feature type="compositionally biased region" description="Polar residues" evidence="7">
    <location>
        <begin position="692"/>
        <end position="702"/>
    </location>
</feature>
<evidence type="ECO:0000259" key="8">
    <source>
        <dbReference type="PROSITE" id="PS50039"/>
    </source>
</evidence>
<name>A0A087VZV2_ECHMU</name>
<dbReference type="GO" id="GO:0043565">
    <property type="term" value="F:sequence-specific DNA binding"/>
    <property type="evidence" value="ECO:0007669"/>
    <property type="project" value="InterPro"/>
</dbReference>
<gene>
    <name evidence="9" type="ORF">EmuJ_000179000</name>
</gene>
<evidence type="ECO:0000256" key="6">
    <source>
        <dbReference type="PROSITE-ProRule" id="PRU00089"/>
    </source>
</evidence>
<dbReference type="OMA" id="VDQPPNN"/>
<feature type="region of interest" description="Disordered" evidence="7">
    <location>
        <begin position="517"/>
        <end position="611"/>
    </location>
</feature>
<feature type="compositionally biased region" description="Basic residues" evidence="7">
    <location>
        <begin position="653"/>
        <end position="664"/>
    </location>
</feature>
<keyword evidence="3" id="KW-0805">Transcription regulation</keyword>
<dbReference type="PROSITE" id="PS50039">
    <property type="entry name" value="FORK_HEAD_3"/>
    <property type="match status" value="1"/>
</dbReference>
<dbReference type="STRING" id="6211.A0A087VZV2"/>
<feature type="region of interest" description="Disordered" evidence="7">
    <location>
        <begin position="629"/>
        <end position="709"/>
    </location>
</feature>
<dbReference type="SMART" id="SM00339">
    <property type="entry name" value="FH"/>
    <property type="match status" value="1"/>
</dbReference>
<feature type="compositionally biased region" description="Polar residues" evidence="7">
    <location>
        <begin position="102"/>
        <end position="120"/>
    </location>
</feature>
<feature type="compositionally biased region" description="Gly residues" evidence="7">
    <location>
        <begin position="130"/>
        <end position="140"/>
    </location>
</feature>
<accession>A0A087VZV2</accession>
<keyword evidence="10" id="KW-1185">Reference proteome</keyword>
<dbReference type="InterPro" id="IPR001766">
    <property type="entry name" value="Fork_head_dom"/>
</dbReference>
<keyword evidence="4 6" id="KW-0238">DNA-binding</keyword>
<dbReference type="PROSITE" id="PS00658">
    <property type="entry name" value="FORK_HEAD_2"/>
    <property type="match status" value="1"/>
</dbReference>
<keyword evidence="2" id="KW-0963">Cytoplasm</keyword>
<dbReference type="PRINTS" id="PR00053">
    <property type="entry name" value="FORKHEAD"/>
</dbReference>
<feature type="region of interest" description="Disordered" evidence="7">
    <location>
        <begin position="366"/>
        <end position="388"/>
    </location>
</feature>
<dbReference type="GO" id="GO:0005737">
    <property type="term" value="C:cytoplasm"/>
    <property type="evidence" value="ECO:0007669"/>
    <property type="project" value="UniProtKB-SubCell"/>
</dbReference>
<reference evidence="9" key="1">
    <citation type="journal article" date="2013" name="Nature">
        <title>The genomes of four tapeworm species reveal adaptations to parasitism.</title>
        <authorList>
            <person name="Tsai I.J."/>
            <person name="Zarowiecki M."/>
            <person name="Holroyd N."/>
            <person name="Garciarrubio A."/>
            <person name="Sanchez-Flores A."/>
            <person name="Brooks K.L."/>
            <person name="Tracey A."/>
            <person name="Bobes R.J."/>
            <person name="Fragoso G."/>
            <person name="Sciutto E."/>
            <person name="Aslett M."/>
            <person name="Beasley H."/>
            <person name="Bennett H.M."/>
            <person name="Cai J."/>
            <person name="Camicia F."/>
            <person name="Clark R."/>
            <person name="Cucher M."/>
            <person name="De Silva N."/>
            <person name="Day T.A."/>
            <person name="Deplazes P."/>
            <person name="Estrada K."/>
            <person name="Fernandez C."/>
            <person name="Holland P.W."/>
            <person name="Hou J."/>
            <person name="Hu S."/>
            <person name="Huckvale T."/>
            <person name="Hung S.S."/>
            <person name="Kamenetzky L."/>
            <person name="Keane J.A."/>
            <person name="Kiss F."/>
            <person name="Koziol U."/>
            <person name="Lambert O."/>
            <person name="Liu K."/>
            <person name="Luo X."/>
            <person name="Luo Y."/>
            <person name="Macchiaroli N."/>
            <person name="Nichol S."/>
            <person name="Paps J."/>
            <person name="Parkinson J."/>
            <person name="Pouchkina-Stantcheva N."/>
            <person name="Riddiford N."/>
            <person name="Rosenzvit M."/>
            <person name="Salinas G."/>
            <person name="Wasmuth J.D."/>
            <person name="Zamanian M."/>
            <person name="Zheng Y."/>
            <person name="Cai X."/>
            <person name="Soberon X."/>
            <person name="Olson P.D."/>
            <person name="Laclette J.P."/>
            <person name="Brehm K."/>
            <person name="Berriman M."/>
            <person name="Garciarrubio A."/>
            <person name="Bobes R.J."/>
            <person name="Fragoso G."/>
            <person name="Sanchez-Flores A."/>
            <person name="Estrada K."/>
            <person name="Cevallos M.A."/>
            <person name="Morett E."/>
            <person name="Gonzalez V."/>
            <person name="Portillo T."/>
            <person name="Ochoa-Leyva A."/>
            <person name="Jose M.V."/>
            <person name="Sciutto E."/>
            <person name="Landa A."/>
            <person name="Jimenez L."/>
            <person name="Valdes V."/>
            <person name="Carrero J.C."/>
            <person name="Larralde C."/>
            <person name="Morales-Montor J."/>
            <person name="Limon-Lason J."/>
            <person name="Soberon X."/>
            <person name="Laclette J.P."/>
        </authorList>
    </citation>
    <scope>NUCLEOTIDE SEQUENCE [LARGE SCALE GENOMIC DNA]</scope>
</reference>
<feature type="compositionally biased region" description="Polar residues" evidence="7">
    <location>
        <begin position="582"/>
        <end position="591"/>
    </location>
</feature>
<dbReference type="EMBL" id="LN902846">
    <property type="protein sequence ID" value="CDI97973.1"/>
    <property type="molecule type" value="Genomic_DNA"/>
</dbReference>
<dbReference type="OrthoDB" id="6281270at2759"/>
<evidence type="ECO:0000256" key="7">
    <source>
        <dbReference type="SAM" id="MobiDB-lite"/>
    </source>
</evidence>
<dbReference type="InterPro" id="IPR036388">
    <property type="entry name" value="WH-like_DNA-bd_sf"/>
</dbReference>
<evidence type="ECO:0000313" key="10">
    <source>
        <dbReference type="Proteomes" id="UP000017246"/>
    </source>
</evidence>
<feature type="region of interest" description="Disordered" evidence="7">
    <location>
        <begin position="179"/>
        <end position="211"/>
    </location>
</feature>
<protein>
    <submittedName>
        <fullName evidence="9">Forkhead box protein O4</fullName>
    </submittedName>
</protein>
<dbReference type="GO" id="GO:0005634">
    <property type="term" value="C:nucleus"/>
    <property type="evidence" value="ECO:0007669"/>
    <property type="project" value="UniProtKB-SubCell"/>
</dbReference>
<dbReference type="GO" id="GO:0003700">
    <property type="term" value="F:DNA-binding transcription factor activity"/>
    <property type="evidence" value="ECO:0007669"/>
    <property type="project" value="InterPro"/>
</dbReference>
<dbReference type="CDD" id="cd20032">
    <property type="entry name" value="FH_FOXO"/>
    <property type="match status" value="1"/>
</dbReference>
<dbReference type="InterPro" id="IPR036390">
    <property type="entry name" value="WH_DNA-bd_sf"/>
</dbReference>
<evidence type="ECO:0000256" key="3">
    <source>
        <dbReference type="ARBA" id="ARBA00023015"/>
    </source>
</evidence>
<dbReference type="Proteomes" id="UP000017246">
    <property type="component" value="Unassembled WGS sequence"/>
</dbReference>
<evidence type="ECO:0000256" key="2">
    <source>
        <dbReference type="ARBA" id="ARBA00022490"/>
    </source>
</evidence>
<dbReference type="PANTHER" id="PTHR45767">
    <property type="entry name" value="FORKHEAD BOX PROTEIN O"/>
    <property type="match status" value="1"/>
</dbReference>
<sequence length="825" mass="85032">MSDLFRGRASTWSAGAPTSDHDPDAPRGFHYTDAATATAAAALALRSVTASTSAATTPVDQPPNNNNTGGAGGFHYSPPTATDLGTQEFSTSRRLVADKTPESTTSDYPQNFFANTASSPSRSSRDWNGNSGGGSGGGGFQSSSFSVLSVSASSPFGHHAEGGGGLLTPCGGGYGSSSPYTNGSCPQPQQQQQPGLHSGSPSSVGSQLSIPQPNLMSAQGAIASTTTAPTTGAGGSTPAAATTGGGTGSAAKRPARRNPWGSETYSDLIAKAIESYPEKQATLQQIYDYISTNYTYFRERSDPPASAGWKNSIRHNLSLHDKFVKCPKASESSKSSYWRLNANSLNRPYVRRRTCSLDTSGSLAGGGGGSVGGKKAKSRLGGGGSGAASSVSAAKRAAQIAAAATAAGGGGGGSGGRGEMKSGGGLYGGDNLLSTLQSSGSSAAAVRSHLNSLSSGIVSAFSIPGGGGSDTLLGLKPDPGLGLNHHPWTNSGFLADRKPPNDEISALCKMQTSDSVSSSSLSLMSSGGGGGYEFQVPRPPPSSSTRSSFSSSGIGSDRGSSFFSPPPPPLPPQSSRYHHHQAFSQEQQQRYGSLCDASPTAASTSTTPTTTYDHLTGILTGSAECLDGGADPFLRDDPHQLQHHHQPPPPSMSHHHQHHHHHQHPPLPPPTNSHLHNLLMCGDSSGEVPGSALSSTIHGSGEQQQLLSSQDAMELRISLEIANRVKSGEMSSTMQQWAAVAASAARTVENGESYPIPFFLVPIIPRLINLGFVLRAAAAAAREAVNLKMRETPPMTKCLCPLPVINERSLIYPTYSTLLSISGNI</sequence>
<evidence type="ECO:0000256" key="4">
    <source>
        <dbReference type="ARBA" id="ARBA00023125"/>
    </source>
</evidence>
<evidence type="ECO:0000313" key="9">
    <source>
        <dbReference type="EMBL" id="CDI97973.1"/>
    </source>
</evidence>
<feature type="compositionally biased region" description="Low complexity" evidence="7">
    <location>
        <begin position="543"/>
        <end position="563"/>
    </location>
</feature>
<feature type="compositionally biased region" description="Low complexity" evidence="7">
    <location>
        <begin position="597"/>
        <end position="611"/>
    </location>
</feature>
<dbReference type="eggNOG" id="KOG2294">
    <property type="taxonomic scope" value="Eukaryota"/>
</dbReference>
<evidence type="ECO:0000256" key="1">
    <source>
        <dbReference type="ARBA" id="ARBA00004496"/>
    </source>
</evidence>